<evidence type="ECO:0000256" key="2">
    <source>
        <dbReference type="ARBA" id="ARBA00023002"/>
    </source>
</evidence>
<dbReference type="OrthoDB" id="9780520at2"/>
<dbReference type="CDD" id="cd05286">
    <property type="entry name" value="QOR2"/>
    <property type="match status" value="1"/>
</dbReference>
<dbReference type="GO" id="GO:0008270">
    <property type="term" value="F:zinc ion binding"/>
    <property type="evidence" value="ECO:0007669"/>
    <property type="project" value="InterPro"/>
</dbReference>
<name>A0A5S4GW04_9ACTN</name>
<gene>
    <name evidence="4" type="ORF">ETD96_19190</name>
</gene>
<dbReference type="InterPro" id="IPR013149">
    <property type="entry name" value="ADH-like_C"/>
</dbReference>
<organism evidence="4 5">
    <name type="scientific">Actinomadura geliboluensis</name>
    <dbReference type="NCBI Taxonomy" id="882440"/>
    <lineage>
        <taxon>Bacteria</taxon>
        <taxon>Bacillati</taxon>
        <taxon>Actinomycetota</taxon>
        <taxon>Actinomycetes</taxon>
        <taxon>Streptosporangiales</taxon>
        <taxon>Thermomonosporaceae</taxon>
        <taxon>Actinomadura</taxon>
    </lineage>
</organism>
<keyword evidence="2" id="KW-0560">Oxidoreductase</keyword>
<evidence type="ECO:0000259" key="3">
    <source>
        <dbReference type="SMART" id="SM00829"/>
    </source>
</evidence>
<dbReference type="SUPFAM" id="SSF51735">
    <property type="entry name" value="NAD(P)-binding Rossmann-fold domains"/>
    <property type="match status" value="1"/>
</dbReference>
<dbReference type="InterPro" id="IPR011032">
    <property type="entry name" value="GroES-like_sf"/>
</dbReference>
<dbReference type="InterPro" id="IPR013154">
    <property type="entry name" value="ADH-like_N"/>
</dbReference>
<dbReference type="PROSITE" id="PS01162">
    <property type="entry name" value="QOR_ZETA_CRYSTAL"/>
    <property type="match status" value="1"/>
</dbReference>
<dbReference type="Pfam" id="PF08240">
    <property type="entry name" value="ADH_N"/>
    <property type="match status" value="1"/>
</dbReference>
<protein>
    <submittedName>
        <fullName evidence="4">Quinone oxidoreductase</fullName>
    </submittedName>
</protein>
<reference evidence="4 5" key="1">
    <citation type="submission" date="2019-05" db="EMBL/GenBank/DDBJ databases">
        <title>Draft genome sequence of Actinomadura geliboluensis A8036.</title>
        <authorList>
            <person name="Saricaoglu S."/>
            <person name="Isik K."/>
        </authorList>
    </citation>
    <scope>NUCLEOTIDE SEQUENCE [LARGE SCALE GENOMIC DNA]</scope>
    <source>
        <strain evidence="4 5">A8036</strain>
    </source>
</reference>
<keyword evidence="5" id="KW-1185">Reference proteome</keyword>
<dbReference type="GO" id="GO:0070402">
    <property type="term" value="F:NADPH binding"/>
    <property type="evidence" value="ECO:0007669"/>
    <property type="project" value="TreeGrafter"/>
</dbReference>
<dbReference type="SUPFAM" id="SSF50129">
    <property type="entry name" value="GroES-like"/>
    <property type="match status" value="1"/>
</dbReference>
<dbReference type="Proteomes" id="UP000305238">
    <property type="component" value="Unassembled WGS sequence"/>
</dbReference>
<sequence length="320" mass="33408">MRAIVITRNGGPEVLEPAERPAPEPGPGEVLVDVAAAGVNFIDVYFRTGAYPHDLPYTPGMEAAGTVTAVGEGVREFSVGDRVAWADVHGAYAAQAVVPVERAVPVPDGVGLEDAAASLLQGMTAHYLTRSTYPIQPGDTVLVHAAAGGMGLLLTQTAKALGARVIGTASTPEKERLAKDAGADVTMPYDGFAARVRELTGGEGVAAVYDGVGAPTFDGSLESLRRRGTLALYGAAGGPVPPFDPQRLNRAGSLFLTRPTLAHYVEKREELLERAADVYGWIASGALNVHVGHRYDLADAGAAHTDLQARRTTGKLLLIP</sequence>
<comment type="caution">
    <text evidence="4">The sequence shown here is derived from an EMBL/GenBank/DDBJ whole genome shotgun (WGS) entry which is preliminary data.</text>
</comment>
<dbReference type="RefSeq" id="WP_138637842.1">
    <property type="nucleotide sequence ID" value="NZ_JASWDG010000016.1"/>
</dbReference>
<dbReference type="FunFam" id="3.40.50.720:FF:000053">
    <property type="entry name" value="Quinone oxidoreductase 1"/>
    <property type="match status" value="1"/>
</dbReference>
<dbReference type="InterPro" id="IPR020843">
    <property type="entry name" value="ER"/>
</dbReference>
<feature type="domain" description="Enoyl reductase (ER)" evidence="3">
    <location>
        <begin position="10"/>
        <end position="318"/>
    </location>
</feature>
<keyword evidence="1" id="KW-0521">NADP</keyword>
<evidence type="ECO:0000313" key="5">
    <source>
        <dbReference type="Proteomes" id="UP000305238"/>
    </source>
</evidence>
<dbReference type="Gene3D" id="3.40.50.720">
    <property type="entry name" value="NAD(P)-binding Rossmann-like Domain"/>
    <property type="match status" value="1"/>
</dbReference>
<evidence type="ECO:0000256" key="1">
    <source>
        <dbReference type="ARBA" id="ARBA00022857"/>
    </source>
</evidence>
<dbReference type="PANTHER" id="PTHR48106:SF13">
    <property type="entry name" value="QUINONE OXIDOREDUCTASE-RELATED"/>
    <property type="match status" value="1"/>
</dbReference>
<dbReference type="EMBL" id="VCKZ01000133">
    <property type="protein sequence ID" value="TMR37128.1"/>
    <property type="molecule type" value="Genomic_DNA"/>
</dbReference>
<accession>A0A5S4GW04</accession>
<dbReference type="GO" id="GO:0035925">
    <property type="term" value="F:mRNA 3'-UTR AU-rich region binding"/>
    <property type="evidence" value="ECO:0007669"/>
    <property type="project" value="TreeGrafter"/>
</dbReference>
<dbReference type="SMART" id="SM00829">
    <property type="entry name" value="PKS_ER"/>
    <property type="match status" value="1"/>
</dbReference>
<dbReference type="InterPro" id="IPR047618">
    <property type="entry name" value="QOR-like"/>
</dbReference>
<dbReference type="PANTHER" id="PTHR48106">
    <property type="entry name" value="QUINONE OXIDOREDUCTASE PIG3-RELATED"/>
    <property type="match status" value="1"/>
</dbReference>
<dbReference type="GO" id="GO:0003960">
    <property type="term" value="F:quinone reductase (NADPH) activity"/>
    <property type="evidence" value="ECO:0007669"/>
    <property type="project" value="InterPro"/>
</dbReference>
<dbReference type="InterPro" id="IPR036291">
    <property type="entry name" value="NAD(P)-bd_dom_sf"/>
</dbReference>
<dbReference type="GO" id="GO:0005829">
    <property type="term" value="C:cytosol"/>
    <property type="evidence" value="ECO:0007669"/>
    <property type="project" value="TreeGrafter"/>
</dbReference>
<dbReference type="InterPro" id="IPR002364">
    <property type="entry name" value="Quin_OxRdtase/zeta-crystal_CS"/>
</dbReference>
<evidence type="ECO:0000313" key="4">
    <source>
        <dbReference type="EMBL" id="TMR37128.1"/>
    </source>
</evidence>
<dbReference type="Gene3D" id="3.90.180.10">
    <property type="entry name" value="Medium-chain alcohol dehydrogenases, catalytic domain"/>
    <property type="match status" value="1"/>
</dbReference>
<proteinExistence type="predicted"/>
<dbReference type="Pfam" id="PF00107">
    <property type="entry name" value="ADH_zinc_N"/>
    <property type="match status" value="1"/>
</dbReference>
<dbReference type="AlphaFoldDB" id="A0A5S4GW04"/>